<proteinExistence type="predicted"/>
<evidence type="ECO:0008006" key="3">
    <source>
        <dbReference type="Google" id="ProtNLM"/>
    </source>
</evidence>
<dbReference type="Proteomes" id="UP000759246">
    <property type="component" value="Unassembled WGS sequence"/>
</dbReference>
<name>A0A929RNN7_9ACTO</name>
<comment type="caution">
    <text evidence="1">The sequence shown here is derived from an EMBL/GenBank/DDBJ whole genome shotgun (WGS) entry which is preliminary data.</text>
</comment>
<protein>
    <recommendedName>
        <fullName evidence="3">Chloramphenicol resistance protein</fullName>
    </recommendedName>
</protein>
<dbReference type="EMBL" id="JABZGF010000009">
    <property type="protein sequence ID" value="MBF0965754.1"/>
    <property type="molecule type" value="Genomic_DNA"/>
</dbReference>
<accession>A0A929RNN7</accession>
<reference evidence="1" key="1">
    <citation type="submission" date="2020-04" db="EMBL/GenBank/DDBJ databases">
        <title>Deep metagenomics examines the oral microbiome during advanced dental caries in children, revealing novel taxa and co-occurrences with host molecules.</title>
        <authorList>
            <person name="Baker J.L."/>
            <person name="Morton J.T."/>
            <person name="Dinis M."/>
            <person name="Alvarez R."/>
            <person name="Tran N.C."/>
            <person name="Knight R."/>
            <person name="Edlund A."/>
        </authorList>
    </citation>
    <scope>NUCLEOTIDE SEQUENCE</scope>
    <source>
        <strain evidence="1">JCVI_30_bin.13</strain>
    </source>
</reference>
<organism evidence="1 2">
    <name type="scientific">Actinomyces bouchesdurhonensis</name>
    <dbReference type="NCBI Taxonomy" id="1852361"/>
    <lineage>
        <taxon>Bacteria</taxon>
        <taxon>Bacillati</taxon>
        <taxon>Actinomycetota</taxon>
        <taxon>Actinomycetes</taxon>
        <taxon>Actinomycetales</taxon>
        <taxon>Actinomycetaceae</taxon>
        <taxon>Actinomyces</taxon>
    </lineage>
</organism>
<gene>
    <name evidence="1" type="ORF">HXK09_01030</name>
</gene>
<evidence type="ECO:0000313" key="1">
    <source>
        <dbReference type="EMBL" id="MBF0965754.1"/>
    </source>
</evidence>
<sequence>MAAGSIIEAVVEFFQDCPLLGDGAFRVDALGDEPLEYVIETGIFTPVIETYIDGSSDRRYQFNFGSREYYSMDRFQTIANSTFYEKFADWVEAQDAAGHYPDMPEGMHPEKLRLLSPGYMFDESLRNARYQIQLELIYHKEAER</sequence>
<evidence type="ECO:0000313" key="2">
    <source>
        <dbReference type="Proteomes" id="UP000759246"/>
    </source>
</evidence>
<dbReference type="AlphaFoldDB" id="A0A929RNN7"/>